<organism evidence="2 3">
    <name type="scientific">Plakobranchus ocellatus</name>
    <dbReference type="NCBI Taxonomy" id="259542"/>
    <lineage>
        <taxon>Eukaryota</taxon>
        <taxon>Metazoa</taxon>
        <taxon>Spiralia</taxon>
        <taxon>Lophotrochozoa</taxon>
        <taxon>Mollusca</taxon>
        <taxon>Gastropoda</taxon>
        <taxon>Heterobranchia</taxon>
        <taxon>Euthyneura</taxon>
        <taxon>Panpulmonata</taxon>
        <taxon>Sacoglossa</taxon>
        <taxon>Placobranchoidea</taxon>
        <taxon>Plakobranchidae</taxon>
        <taxon>Plakobranchus</taxon>
    </lineage>
</organism>
<dbReference type="Pfam" id="PF00665">
    <property type="entry name" value="rve"/>
    <property type="match status" value="1"/>
</dbReference>
<gene>
    <name evidence="2" type="ORF">PoB_002992700</name>
</gene>
<proteinExistence type="predicted"/>
<dbReference type="Pfam" id="PF17921">
    <property type="entry name" value="Integrase_H2C2"/>
    <property type="match status" value="1"/>
</dbReference>
<dbReference type="InterPro" id="IPR041588">
    <property type="entry name" value="Integrase_H2C2"/>
</dbReference>
<feature type="domain" description="Integrase catalytic" evidence="1">
    <location>
        <begin position="62"/>
        <end position="220"/>
    </location>
</feature>
<name>A0AAV4A8Y6_9GAST</name>
<accession>A0AAV4A8Y6</accession>
<evidence type="ECO:0000313" key="2">
    <source>
        <dbReference type="EMBL" id="GFO03422.1"/>
    </source>
</evidence>
<evidence type="ECO:0000313" key="3">
    <source>
        <dbReference type="Proteomes" id="UP000735302"/>
    </source>
</evidence>
<reference evidence="2 3" key="1">
    <citation type="journal article" date="2021" name="Elife">
        <title>Chloroplast acquisition without the gene transfer in kleptoplastic sea slugs, Plakobranchus ocellatus.</title>
        <authorList>
            <person name="Maeda T."/>
            <person name="Takahashi S."/>
            <person name="Yoshida T."/>
            <person name="Shimamura S."/>
            <person name="Takaki Y."/>
            <person name="Nagai Y."/>
            <person name="Toyoda A."/>
            <person name="Suzuki Y."/>
            <person name="Arimoto A."/>
            <person name="Ishii H."/>
            <person name="Satoh N."/>
            <person name="Nishiyama T."/>
            <person name="Hasebe M."/>
            <person name="Maruyama T."/>
            <person name="Minagawa J."/>
            <person name="Obokata J."/>
            <person name="Shigenobu S."/>
        </authorList>
    </citation>
    <scope>NUCLEOTIDE SEQUENCE [LARGE SCALE GENOMIC DNA]</scope>
</reference>
<comment type="caution">
    <text evidence="2">The sequence shown here is derived from an EMBL/GenBank/DDBJ whole genome shotgun (WGS) entry which is preliminary data.</text>
</comment>
<dbReference type="SUPFAM" id="SSF53098">
    <property type="entry name" value="Ribonuclease H-like"/>
    <property type="match status" value="1"/>
</dbReference>
<dbReference type="Proteomes" id="UP000735302">
    <property type="component" value="Unassembled WGS sequence"/>
</dbReference>
<sequence length="343" mass="38331">MAHDSPSSGHTGFRKTLAHVKSEYSWPGFTSDVYQFVRSCHTCKIKTPVGRNSPAPLQSMSSILEPFHRVVIDLIGPLPCTYSKNMYVLTLIDMATRWAEAVPLRSISSQHVTESLFQIFTRVGFPVEIPSDRETQFISELFAEFAKLAGVKHLFSTRYHPQTNGVVEGLHSTLKAMLGKLSAHNPAEWDKYLGAVLFAYRQQPHSSTGFSPFFLLFAKSINDAVRRWRIDYPPSGSDSDYAPAHVDSVVEIVDVCSAGVISEEQGTELGCEMTTVPEVQFHSQVLINPDLQPHQRGDVHRVLVDFADVLTSRPGHTKTMEPVIRLQSDKVIRMKPYSLPFAS</sequence>
<dbReference type="EMBL" id="BLXT01003725">
    <property type="protein sequence ID" value="GFO03422.1"/>
    <property type="molecule type" value="Genomic_DNA"/>
</dbReference>
<dbReference type="AlphaFoldDB" id="A0AAV4A8Y6"/>
<dbReference type="GO" id="GO:0003676">
    <property type="term" value="F:nucleic acid binding"/>
    <property type="evidence" value="ECO:0007669"/>
    <property type="project" value="InterPro"/>
</dbReference>
<dbReference type="FunFam" id="3.30.420.10:FF:000032">
    <property type="entry name" value="Retrovirus-related Pol polyprotein from transposon 297-like Protein"/>
    <property type="match status" value="1"/>
</dbReference>
<dbReference type="Gene3D" id="3.30.420.10">
    <property type="entry name" value="Ribonuclease H-like superfamily/Ribonuclease H"/>
    <property type="match status" value="1"/>
</dbReference>
<protein>
    <submittedName>
        <fullName evidence="2">Gypsy retrotransposon integrase-like protein 1</fullName>
    </submittedName>
</protein>
<dbReference type="PANTHER" id="PTHR37984:SF15">
    <property type="entry name" value="INTEGRASE CATALYTIC DOMAIN-CONTAINING PROTEIN"/>
    <property type="match status" value="1"/>
</dbReference>
<dbReference type="InterPro" id="IPR036397">
    <property type="entry name" value="RNaseH_sf"/>
</dbReference>
<dbReference type="GO" id="GO:0015074">
    <property type="term" value="P:DNA integration"/>
    <property type="evidence" value="ECO:0007669"/>
    <property type="project" value="InterPro"/>
</dbReference>
<evidence type="ECO:0000259" key="1">
    <source>
        <dbReference type="PROSITE" id="PS50994"/>
    </source>
</evidence>
<dbReference type="PROSITE" id="PS50994">
    <property type="entry name" value="INTEGRASE"/>
    <property type="match status" value="1"/>
</dbReference>
<dbReference type="InterPro" id="IPR001584">
    <property type="entry name" value="Integrase_cat-core"/>
</dbReference>
<keyword evidence="3" id="KW-1185">Reference proteome</keyword>
<dbReference type="InterPro" id="IPR012337">
    <property type="entry name" value="RNaseH-like_sf"/>
</dbReference>
<dbReference type="PANTHER" id="PTHR37984">
    <property type="entry name" value="PROTEIN CBG26694"/>
    <property type="match status" value="1"/>
</dbReference>
<dbReference type="Gene3D" id="1.10.340.70">
    <property type="match status" value="1"/>
</dbReference>
<dbReference type="InterPro" id="IPR050951">
    <property type="entry name" value="Retrovirus_Pol_polyprotein"/>
</dbReference>